<dbReference type="Proteomes" id="UP000198553">
    <property type="component" value="Unassembled WGS sequence"/>
</dbReference>
<keyword evidence="3" id="KW-1185">Reference proteome</keyword>
<sequence>MIIKWLAVNILTILAIIIWSQIQGYQSNNIFLGKVIAQVAFVFFLINLNMYFVFLMIRKSKIRDVKIKLARISKKMMKFHVPLAITATTLIICHAVIMFYAQSDLLNYKTVTGVFLFGVLSILLFSGILRRKKATGKRRKFHYTMAFLFFGLILLHIFI</sequence>
<dbReference type="RefSeq" id="WP_244532613.1">
    <property type="nucleotide sequence ID" value="NZ_FOBW01000010.1"/>
</dbReference>
<evidence type="ECO:0000313" key="3">
    <source>
        <dbReference type="Proteomes" id="UP000198553"/>
    </source>
</evidence>
<reference evidence="3" key="1">
    <citation type="submission" date="2016-10" db="EMBL/GenBank/DDBJ databases">
        <authorList>
            <person name="Varghese N."/>
            <person name="Submissions S."/>
        </authorList>
    </citation>
    <scope>NUCLEOTIDE SEQUENCE [LARGE SCALE GENOMIC DNA]</scope>
    <source>
        <strain evidence="3">B48,IBRC-M 10115,DSM 25386,CECT 8001</strain>
    </source>
</reference>
<organism evidence="2 3">
    <name type="scientific">Mesobacillus persicus</name>
    <dbReference type="NCBI Taxonomy" id="930146"/>
    <lineage>
        <taxon>Bacteria</taxon>
        <taxon>Bacillati</taxon>
        <taxon>Bacillota</taxon>
        <taxon>Bacilli</taxon>
        <taxon>Bacillales</taxon>
        <taxon>Bacillaceae</taxon>
        <taxon>Mesobacillus</taxon>
    </lineage>
</organism>
<gene>
    <name evidence="2" type="ORF">SAMN05192533_110192</name>
</gene>
<feature type="transmembrane region" description="Helical" evidence="1">
    <location>
        <begin position="79"/>
        <end position="100"/>
    </location>
</feature>
<feature type="transmembrane region" description="Helical" evidence="1">
    <location>
        <begin position="106"/>
        <end position="129"/>
    </location>
</feature>
<feature type="transmembrane region" description="Helical" evidence="1">
    <location>
        <begin position="5"/>
        <end position="23"/>
    </location>
</feature>
<feature type="transmembrane region" description="Helical" evidence="1">
    <location>
        <begin position="35"/>
        <end position="58"/>
    </location>
</feature>
<feature type="transmembrane region" description="Helical" evidence="1">
    <location>
        <begin position="141"/>
        <end position="158"/>
    </location>
</feature>
<evidence type="ECO:0000256" key="1">
    <source>
        <dbReference type="SAM" id="Phobius"/>
    </source>
</evidence>
<accession>A0A1H8F205</accession>
<keyword evidence="1" id="KW-1133">Transmembrane helix</keyword>
<keyword evidence="1" id="KW-0472">Membrane</keyword>
<evidence type="ECO:0000313" key="2">
    <source>
        <dbReference type="EMBL" id="SEN25783.1"/>
    </source>
</evidence>
<evidence type="ECO:0008006" key="4">
    <source>
        <dbReference type="Google" id="ProtNLM"/>
    </source>
</evidence>
<keyword evidence="1" id="KW-0812">Transmembrane</keyword>
<proteinExistence type="predicted"/>
<name>A0A1H8F205_9BACI</name>
<dbReference type="STRING" id="930146.SAMN05192533_110192"/>
<dbReference type="EMBL" id="FOBW01000010">
    <property type="protein sequence ID" value="SEN25783.1"/>
    <property type="molecule type" value="Genomic_DNA"/>
</dbReference>
<dbReference type="AlphaFoldDB" id="A0A1H8F205"/>
<protein>
    <recommendedName>
        <fullName evidence="4">Ferric reductase like transmembrane component</fullName>
    </recommendedName>
</protein>